<evidence type="ECO:0000256" key="1">
    <source>
        <dbReference type="SAM" id="SignalP"/>
    </source>
</evidence>
<protein>
    <recommendedName>
        <fullName evidence="4">Metalloprotease</fullName>
    </recommendedName>
</protein>
<sequence length="297" mass="32787">MKKRFIPLLLVGTLATSLLVSCSREDNTTEQSITTEALVAPSASELLCSYVDQNWTFSSVLKTGLTTTADTNFMNTQIQKNASLWGLSTPVLRFVDDPSNPSSTYNAISYSTGKIYYGYAIYKDAKTKSSDNIVNAMILAHEYGHQLQYKYNIPSVQESTARSSELEADGFAGYYLRRPAGFNKTDFSQIAAAYEFAASIGDNQVNNPNHHGTSPQRRAAVRLGFLLGQYSLTATGFDSNFFYYYSNVLNGQDPALQPSASNFKVDPEIDKTIRAHMAELKKIASGEISAEEFKNLN</sequence>
<keyword evidence="1" id="KW-0732">Signal</keyword>
<dbReference type="HOGENOM" id="CLU_923626_0_0_10"/>
<feature type="chain" id="PRO_5001717883" description="Metalloprotease" evidence="1">
    <location>
        <begin position="23"/>
        <end position="297"/>
    </location>
</feature>
<evidence type="ECO:0000313" key="2">
    <source>
        <dbReference type="EMBL" id="AIL47718.1"/>
    </source>
</evidence>
<dbReference type="STRING" id="1338011.BD94_3943"/>
<dbReference type="RefSeq" id="WP_024563924.1">
    <property type="nucleotide sequence ID" value="NZ_CP007547.1"/>
</dbReference>
<dbReference type="eggNOG" id="COG2321">
    <property type="taxonomic scope" value="Bacteria"/>
</dbReference>
<dbReference type="PROSITE" id="PS51257">
    <property type="entry name" value="PROKAR_LIPOPROTEIN"/>
    <property type="match status" value="1"/>
</dbReference>
<evidence type="ECO:0000313" key="3">
    <source>
        <dbReference type="Proteomes" id="UP000028933"/>
    </source>
</evidence>
<gene>
    <name evidence="2" type="ORF">BD94_3943</name>
</gene>
<dbReference type="KEGG" id="eao:BD94_3943"/>
<feature type="signal peptide" evidence="1">
    <location>
        <begin position="1"/>
        <end position="22"/>
    </location>
</feature>
<evidence type="ECO:0008006" key="4">
    <source>
        <dbReference type="Google" id="ProtNLM"/>
    </source>
</evidence>
<dbReference type="EMBL" id="CP007547">
    <property type="protein sequence ID" value="AIL47718.1"/>
    <property type="molecule type" value="Genomic_DNA"/>
</dbReference>
<dbReference type="Proteomes" id="UP000028933">
    <property type="component" value="Chromosome"/>
</dbReference>
<reference evidence="2 3" key="1">
    <citation type="journal article" date="2013" name="Lancet">
        <title>First case of E anophelis outbreak in an intensive-care unit.</title>
        <authorList>
            <person name="Teo J."/>
            <person name="Tan S.Y."/>
            <person name="Tay M."/>
            <person name="Ding Y."/>
            <person name="Kjelleberg S."/>
            <person name="Givskov M."/>
            <person name="Lin R.T."/>
            <person name="Yang L."/>
        </authorList>
    </citation>
    <scope>NUCLEOTIDE SEQUENCE [LARGE SCALE GENOMIC DNA]</scope>
    <source>
        <strain evidence="2 3">NUHP1</strain>
    </source>
</reference>
<dbReference type="AlphaFoldDB" id="A0A077EMN0"/>
<organism evidence="2 3">
    <name type="scientific">Elizabethkingia anophelis NUHP1</name>
    <dbReference type="NCBI Taxonomy" id="1338011"/>
    <lineage>
        <taxon>Bacteria</taxon>
        <taxon>Pseudomonadati</taxon>
        <taxon>Bacteroidota</taxon>
        <taxon>Flavobacteriia</taxon>
        <taxon>Flavobacteriales</taxon>
        <taxon>Weeksellaceae</taxon>
        <taxon>Elizabethkingia</taxon>
    </lineage>
</organism>
<proteinExistence type="predicted"/>
<dbReference type="SUPFAM" id="SSF55486">
    <property type="entry name" value="Metalloproteases ('zincins'), catalytic domain"/>
    <property type="match status" value="1"/>
</dbReference>
<name>A0A077EMN0_9FLAO</name>
<accession>A0A077EMN0</accession>